<feature type="transmembrane region" description="Helical" evidence="5">
    <location>
        <begin position="233"/>
        <end position="253"/>
    </location>
</feature>
<name>A0A093VCJ3_TALMA</name>
<keyword evidence="3 5" id="KW-1133">Transmembrane helix</keyword>
<feature type="transmembrane region" description="Helical" evidence="5">
    <location>
        <begin position="40"/>
        <end position="59"/>
    </location>
</feature>
<keyword evidence="2 5" id="KW-0812">Transmembrane</keyword>
<feature type="transmembrane region" description="Helical" evidence="5">
    <location>
        <begin position="198"/>
        <end position="218"/>
    </location>
</feature>
<evidence type="ECO:0000256" key="2">
    <source>
        <dbReference type="ARBA" id="ARBA00022692"/>
    </source>
</evidence>
<accession>A0A093VCJ3</accession>
<organism evidence="6">
    <name type="scientific">Talaromyces marneffei PM1</name>
    <dbReference type="NCBI Taxonomy" id="1077442"/>
    <lineage>
        <taxon>Eukaryota</taxon>
        <taxon>Fungi</taxon>
        <taxon>Dikarya</taxon>
        <taxon>Ascomycota</taxon>
        <taxon>Pezizomycotina</taxon>
        <taxon>Eurotiomycetes</taxon>
        <taxon>Eurotiomycetidae</taxon>
        <taxon>Eurotiales</taxon>
        <taxon>Trichocomaceae</taxon>
        <taxon>Talaromyces</taxon>
        <taxon>Talaromyces sect. Talaromyces</taxon>
    </lineage>
</organism>
<dbReference type="PANTHER" id="PTHR31465">
    <property type="entry name" value="PROTEIN RTA1-RELATED"/>
    <property type="match status" value="1"/>
</dbReference>
<dbReference type="AlphaFoldDB" id="A0A093VCJ3"/>
<evidence type="ECO:0000313" key="6">
    <source>
        <dbReference type="EMBL" id="KFX50267.1"/>
    </source>
</evidence>
<dbReference type="GO" id="GO:0016020">
    <property type="term" value="C:membrane"/>
    <property type="evidence" value="ECO:0007669"/>
    <property type="project" value="UniProtKB-SubCell"/>
</dbReference>
<keyword evidence="4 5" id="KW-0472">Membrane</keyword>
<feature type="transmembrane region" description="Helical" evidence="5">
    <location>
        <begin position="15"/>
        <end position="33"/>
    </location>
</feature>
<dbReference type="PANTHER" id="PTHR31465:SF33">
    <property type="entry name" value="DOMAIN PROTEIN, PUTATIVE (AFU_ORTHOLOGUE AFUA_5G01310)-RELATED"/>
    <property type="match status" value="1"/>
</dbReference>
<dbReference type="eggNOG" id="ENOG502QURG">
    <property type="taxonomic scope" value="Eukaryota"/>
</dbReference>
<dbReference type="EMBL" id="JPOX01000007">
    <property type="protein sequence ID" value="KFX50267.1"/>
    <property type="molecule type" value="Genomic_DNA"/>
</dbReference>
<proteinExistence type="predicted"/>
<feature type="transmembrane region" description="Helical" evidence="5">
    <location>
        <begin position="79"/>
        <end position="104"/>
    </location>
</feature>
<evidence type="ECO:0000256" key="3">
    <source>
        <dbReference type="ARBA" id="ARBA00022989"/>
    </source>
</evidence>
<evidence type="ECO:0000256" key="5">
    <source>
        <dbReference type="SAM" id="Phobius"/>
    </source>
</evidence>
<dbReference type="InterPro" id="IPR007568">
    <property type="entry name" value="RTA1"/>
</dbReference>
<feature type="transmembrane region" description="Helical" evidence="5">
    <location>
        <begin position="154"/>
        <end position="177"/>
    </location>
</feature>
<sequence length="290" mass="32449">MPGAYKLYDYDPSKGAAVVFAIIFAITTLLHIFQTIRKMSWYFIPFVIGGLFETIGYAARYSSATQTPNWTLGPYIVQTLLLLLAPSLFAASIYMILGRIILLLNGASRSLIRPSWMTKIFVFGDVLSFLIQSGGGSMMANAKAQNTISLGNHIIIVGLFIQLIFFGFFIIVSVMFHRRMLASPTEASMVVNVPWSRYMMIMYAVNALIMIRSVYRVIEYVQGAQGILQEHEAYLYALDASLMVICCLIFNVFHPSQVIVGGGKKYEKMEGDLEMLNASQQNLAYEGGYR</sequence>
<comment type="subcellular location">
    <subcellularLocation>
        <location evidence="1">Membrane</location>
        <topology evidence="1">Multi-pass membrane protein</topology>
    </subcellularLocation>
</comment>
<evidence type="ECO:0000256" key="4">
    <source>
        <dbReference type="ARBA" id="ARBA00023136"/>
    </source>
</evidence>
<evidence type="ECO:0000256" key="1">
    <source>
        <dbReference type="ARBA" id="ARBA00004141"/>
    </source>
</evidence>
<feature type="transmembrane region" description="Helical" evidence="5">
    <location>
        <begin position="116"/>
        <end position="134"/>
    </location>
</feature>
<protein>
    <submittedName>
        <fullName evidence="6">Protein RTA1</fullName>
    </submittedName>
</protein>
<reference evidence="6" key="1">
    <citation type="journal article" date="2014" name="PLoS Genet.">
        <title>Signature Gene Expression Reveals Novel Clues to the Molecular Mechanisms of Dimorphic Transition in Penicillium marneffei.</title>
        <authorList>
            <person name="Yang E."/>
            <person name="Wang G."/>
            <person name="Cai J."/>
            <person name="Woo P.C."/>
            <person name="Lau S.K."/>
            <person name="Yuen K.-Y."/>
            <person name="Chow W.-N."/>
            <person name="Lin X."/>
        </authorList>
    </citation>
    <scope>NUCLEOTIDE SEQUENCE [LARGE SCALE GENOMIC DNA]</scope>
    <source>
        <strain evidence="6">PM1</strain>
    </source>
</reference>
<comment type="caution">
    <text evidence="6">The sequence shown here is derived from an EMBL/GenBank/DDBJ whole genome shotgun (WGS) entry which is preliminary data.</text>
</comment>
<dbReference type="Pfam" id="PF04479">
    <property type="entry name" value="RTA1"/>
    <property type="match status" value="1"/>
</dbReference>
<gene>
    <name evidence="6" type="ORF">GQ26_0070350</name>
</gene>
<dbReference type="HOGENOM" id="CLU_033465_3_1_1"/>